<reference evidence="1" key="1">
    <citation type="journal article" date="2022" name="Data Brief">
        <title>Draft genome sequence data of Gordonia hongkongensis strain EUFUS-Z928 isolated from the octocoral Eunicea fusca.</title>
        <authorList>
            <person name="Sanchez-Suarez J."/>
            <person name="Diaz L."/>
            <person name="Melo-Bolivar J."/>
            <person name="Villamil L."/>
        </authorList>
    </citation>
    <scope>NUCLEOTIDE SEQUENCE</scope>
    <source>
        <strain evidence="1">EUFUS-Z928</strain>
    </source>
</reference>
<evidence type="ECO:0000313" key="2">
    <source>
        <dbReference type="EMBL" id="WFP23156.1"/>
    </source>
</evidence>
<dbReference type="PANTHER" id="PTHR41291">
    <property type="entry name" value="DNA ALKYLATION REPAIR PROTEIN"/>
    <property type="match status" value="1"/>
</dbReference>
<dbReference type="EMBL" id="CP121270">
    <property type="protein sequence ID" value="WFP23156.1"/>
    <property type="molecule type" value="Genomic_DNA"/>
</dbReference>
<evidence type="ECO:0000313" key="1">
    <source>
        <dbReference type="EMBL" id="MDF6103401.1"/>
    </source>
</evidence>
<dbReference type="AlphaFoldDB" id="A0AAX3T2H5"/>
<reference evidence="1" key="2">
    <citation type="submission" date="2022-01" db="EMBL/GenBank/DDBJ databases">
        <authorList>
            <person name="Sanchez-Suarez J."/>
            <person name="Villamil L."/>
            <person name="Diaz L.E."/>
        </authorList>
    </citation>
    <scope>NUCLEOTIDE SEQUENCE</scope>
    <source>
        <strain evidence="1">EUFUS-Z928</strain>
    </source>
</reference>
<proteinExistence type="predicted"/>
<dbReference type="Pfam" id="PF08713">
    <property type="entry name" value="DNA_alkylation"/>
    <property type="match status" value="1"/>
</dbReference>
<gene>
    <name evidence="1" type="ORF">L2299_20355</name>
    <name evidence="2" type="ORF">P9A14_13265</name>
</gene>
<protein>
    <submittedName>
        <fullName evidence="2">DNA alkylation repair protein</fullName>
    </submittedName>
</protein>
<dbReference type="EMBL" id="JAKJLQ010000022">
    <property type="protein sequence ID" value="MDF6103401.1"/>
    <property type="molecule type" value="Genomic_DNA"/>
</dbReference>
<dbReference type="RefSeq" id="WP_137810589.1">
    <property type="nucleotide sequence ID" value="NZ_CP121270.1"/>
</dbReference>
<keyword evidence="3" id="KW-1185">Reference proteome</keyword>
<organism evidence="2 4">
    <name type="scientific">Gordonia hongkongensis</name>
    <dbReference type="NCBI Taxonomy" id="1701090"/>
    <lineage>
        <taxon>Bacteria</taxon>
        <taxon>Bacillati</taxon>
        <taxon>Actinomycetota</taxon>
        <taxon>Actinomycetes</taxon>
        <taxon>Mycobacteriales</taxon>
        <taxon>Gordoniaceae</taxon>
        <taxon>Gordonia</taxon>
    </lineage>
</organism>
<reference evidence="2" key="3">
    <citation type="submission" date="2023-04" db="EMBL/GenBank/DDBJ databases">
        <title>Complete genome sequence of a phthalic acid esters degrading bacterial strain.</title>
        <authorList>
            <person name="Weng L."/>
            <person name="Jia Y."/>
            <person name="Ren L."/>
        </authorList>
    </citation>
    <scope>NUCLEOTIDE SEQUENCE</scope>
    <source>
        <strain evidence="2">RL-LY01</strain>
    </source>
</reference>
<dbReference type="CDD" id="cd06561">
    <property type="entry name" value="AlkD_like"/>
    <property type="match status" value="1"/>
</dbReference>
<dbReference type="SUPFAM" id="SSF48371">
    <property type="entry name" value="ARM repeat"/>
    <property type="match status" value="1"/>
</dbReference>
<dbReference type="Proteomes" id="UP001152308">
    <property type="component" value="Unassembled WGS sequence"/>
</dbReference>
<dbReference type="InterPro" id="IPR016024">
    <property type="entry name" value="ARM-type_fold"/>
</dbReference>
<dbReference type="PANTHER" id="PTHR41291:SF1">
    <property type="entry name" value="DNA ALKYLATION REPAIR PROTEIN"/>
    <property type="match status" value="1"/>
</dbReference>
<evidence type="ECO:0000313" key="3">
    <source>
        <dbReference type="Proteomes" id="UP001152308"/>
    </source>
</evidence>
<dbReference type="InterPro" id="IPR014825">
    <property type="entry name" value="DNA_alkylation"/>
</dbReference>
<dbReference type="Proteomes" id="UP001213504">
    <property type="component" value="Chromosome"/>
</dbReference>
<sequence length="227" mass="25272">MTGMSDIQQTLADVLGELRSLDDPRIRAVNEKHGDDHGVNLTKLRAIAKRLRTQPELSAELWATGDTAPRLLALLICRPRAFDAAQLDTMIREADRPKVHDWLVNYVVKKSPHAEELRRSWMADTEPGVAAAGWALTADRVVKKPGDLDMAGLLDTIESDMGNAPPRLQWAMNTCLATIGIENPDFRSRAIDIGQRLRVLEDYPTSPGCTSPYAPVWIAEMVRRRSP</sequence>
<name>A0AAX3T2H5_9ACTN</name>
<evidence type="ECO:0000313" key="4">
    <source>
        <dbReference type="Proteomes" id="UP001213504"/>
    </source>
</evidence>
<accession>A0AAX3T2H5</accession>
<dbReference type="Gene3D" id="1.25.10.90">
    <property type="match status" value="1"/>
</dbReference>